<feature type="domain" description="DUF2087" evidence="1">
    <location>
        <begin position="20"/>
        <end position="85"/>
    </location>
</feature>
<reference evidence="2 3" key="1">
    <citation type="journal article" date="2018" name="J. Microbiol.">
        <title>Bacillus spongiae sp. nov., isolated from sponge of Jeju Island.</title>
        <authorList>
            <person name="Lee G.E."/>
            <person name="Im W.T."/>
            <person name="Park J.S."/>
        </authorList>
    </citation>
    <scope>NUCLEOTIDE SEQUENCE [LARGE SCALE GENOMIC DNA]</scope>
    <source>
        <strain evidence="2 3">135PIL107-10</strain>
    </source>
</reference>
<sequence length="96" mass="11651">MENKQNEKEKIVRNYLKGGKLTVIPSQLKKKLYILEYLAEGLSAEVKYHEKEINEYIKKYHEDFATIRREFIVQGIMTRENNIYQLNSRDKWRRIS</sequence>
<organism evidence="2 3">
    <name type="scientific">Bacillus spongiae</name>
    <dbReference type="NCBI Taxonomy" id="2683610"/>
    <lineage>
        <taxon>Bacteria</taxon>
        <taxon>Bacillati</taxon>
        <taxon>Bacillota</taxon>
        <taxon>Bacilli</taxon>
        <taxon>Bacillales</taxon>
        <taxon>Bacillaceae</taxon>
        <taxon>Bacillus</taxon>
    </lineage>
</organism>
<name>A0ABU8H9C1_9BACI</name>
<evidence type="ECO:0000313" key="2">
    <source>
        <dbReference type="EMBL" id="MEI5905920.1"/>
    </source>
</evidence>
<dbReference type="EMBL" id="JBBAXC010000002">
    <property type="protein sequence ID" value="MEI5905920.1"/>
    <property type="molecule type" value="Genomic_DNA"/>
</dbReference>
<comment type="caution">
    <text evidence="2">The sequence shown here is derived from an EMBL/GenBank/DDBJ whole genome shotgun (WGS) entry which is preliminary data.</text>
</comment>
<accession>A0ABU8H9C1</accession>
<keyword evidence="3" id="KW-1185">Reference proteome</keyword>
<protein>
    <submittedName>
        <fullName evidence="2">DUF2087 domain-containing protein</fullName>
    </submittedName>
</protein>
<gene>
    <name evidence="2" type="ORF">WAK64_02415</name>
</gene>
<dbReference type="Proteomes" id="UP001312865">
    <property type="component" value="Unassembled WGS sequence"/>
</dbReference>
<dbReference type="Pfam" id="PF09860">
    <property type="entry name" value="DUF2087"/>
    <property type="match status" value="1"/>
</dbReference>
<dbReference type="InterPro" id="IPR018656">
    <property type="entry name" value="DUF2087"/>
</dbReference>
<evidence type="ECO:0000313" key="3">
    <source>
        <dbReference type="Proteomes" id="UP001312865"/>
    </source>
</evidence>
<evidence type="ECO:0000259" key="1">
    <source>
        <dbReference type="Pfam" id="PF09860"/>
    </source>
</evidence>
<dbReference type="RefSeq" id="WP_336585338.1">
    <property type="nucleotide sequence ID" value="NZ_JBBAXC010000002.1"/>
</dbReference>
<proteinExistence type="predicted"/>